<evidence type="ECO:0008006" key="5">
    <source>
        <dbReference type="Google" id="ProtNLM"/>
    </source>
</evidence>
<feature type="compositionally biased region" description="Low complexity" evidence="1">
    <location>
        <begin position="148"/>
        <end position="179"/>
    </location>
</feature>
<feature type="chain" id="PRO_5045439339" description="GPI anchored glycoprotein" evidence="2">
    <location>
        <begin position="21"/>
        <end position="221"/>
    </location>
</feature>
<dbReference type="PANTHER" id="PTHR40640:SF1">
    <property type="entry name" value="ANCHORED GLYCOPROTEIN, PUTATIVE (AFU_ORTHOLOGUE AFUA_8G04860)-RELATED"/>
    <property type="match status" value="1"/>
</dbReference>
<organism evidence="3 4">
    <name type="scientific">Aspergillus cavernicola</name>
    <dbReference type="NCBI Taxonomy" id="176166"/>
    <lineage>
        <taxon>Eukaryota</taxon>
        <taxon>Fungi</taxon>
        <taxon>Dikarya</taxon>
        <taxon>Ascomycota</taxon>
        <taxon>Pezizomycotina</taxon>
        <taxon>Eurotiomycetes</taxon>
        <taxon>Eurotiomycetidae</taxon>
        <taxon>Eurotiales</taxon>
        <taxon>Aspergillaceae</taxon>
        <taxon>Aspergillus</taxon>
        <taxon>Aspergillus subgen. Nidulantes</taxon>
    </lineage>
</organism>
<dbReference type="Proteomes" id="UP001610335">
    <property type="component" value="Unassembled WGS sequence"/>
</dbReference>
<name>A0ABR4IY80_9EURO</name>
<accession>A0ABR4IY80</accession>
<protein>
    <recommendedName>
        <fullName evidence="5">GPI anchored glycoprotein</fullName>
    </recommendedName>
</protein>
<dbReference type="PANTHER" id="PTHR40640">
    <property type="entry name" value="ANCHORED GLYCOPROTEIN, PUTATIVE (AFU_ORTHOLOGUE AFUA_8G04860)-RELATED"/>
    <property type="match status" value="1"/>
</dbReference>
<keyword evidence="2" id="KW-0732">Signal</keyword>
<evidence type="ECO:0000313" key="3">
    <source>
        <dbReference type="EMBL" id="KAL2831822.1"/>
    </source>
</evidence>
<keyword evidence="4" id="KW-1185">Reference proteome</keyword>
<feature type="signal peptide" evidence="2">
    <location>
        <begin position="1"/>
        <end position="20"/>
    </location>
</feature>
<sequence>MRPQIIRSLALLGCSSFAAANDVVSLIFPNVDQQPLVADVIGSDGPMTTYVINCRDGADSDDCGVAVDGMTVTAGPTAFIYEYTFEDYWLRESCKYRSTTWISCAVTNTQSDFSTAMSSAESIDLTYVSFTVTATSTDADADSTAAATTTNTAAQSGSTASDSPSVTSSTQPSETASATTDDDEADAETTSSDNAAIAQATGSTAQWLVSGAGMALALALA</sequence>
<feature type="region of interest" description="Disordered" evidence="1">
    <location>
        <begin position="148"/>
        <end position="192"/>
    </location>
</feature>
<evidence type="ECO:0000313" key="4">
    <source>
        <dbReference type="Proteomes" id="UP001610335"/>
    </source>
</evidence>
<comment type="caution">
    <text evidence="3">The sequence shown here is derived from an EMBL/GenBank/DDBJ whole genome shotgun (WGS) entry which is preliminary data.</text>
</comment>
<dbReference type="EMBL" id="JBFXLS010000008">
    <property type="protein sequence ID" value="KAL2831822.1"/>
    <property type="molecule type" value="Genomic_DNA"/>
</dbReference>
<gene>
    <name evidence="3" type="ORF">BDW59DRAFT_125678</name>
</gene>
<evidence type="ECO:0000256" key="2">
    <source>
        <dbReference type="SAM" id="SignalP"/>
    </source>
</evidence>
<proteinExistence type="predicted"/>
<reference evidence="3 4" key="1">
    <citation type="submission" date="2024-07" db="EMBL/GenBank/DDBJ databases">
        <title>Section-level genome sequencing and comparative genomics of Aspergillus sections Usti and Cavernicolus.</title>
        <authorList>
            <consortium name="Lawrence Berkeley National Laboratory"/>
            <person name="Nybo J.L."/>
            <person name="Vesth T.C."/>
            <person name="Theobald S."/>
            <person name="Frisvad J.C."/>
            <person name="Larsen T.O."/>
            <person name="Kjaerboelling I."/>
            <person name="Rothschild-Mancinelli K."/>
            <person name="Lyhne E.K."/>
            <person name="Kogle M.E."/>
            <person name="Barry K."/>
            <person name="Clum A."/>
            <person name="Na H."/>
            <person name="Ledsgaard L."/>
            <person name="Lin J."/>
            <person name="Lipzen A."/>
            <person name="Kuo A."/>
            <person name="Riley R."/>
            <person name="Mondo S."/>
            <person name="LaButti K."/>
            <person name="Haridas S."/>
            <person name="Pangalinan J."/>
            <person name="Salamov A.A."/>
            <person name="Simmons B.A."/>
            <person name="Magnuson J.K."/>
            <person name="Chen J."/>
            <person name="Drula E."/>
            <person name="Henrissat B."/>
            <person name="Wiebenga A."/>
            <person name="Lubbers R.J."/>
            <person name="Gomes A.C."/>
            <person name="Makela M.R."/>
            <person name="Stajich J."/>
            <person name="Grigoriev I.V."/>
            <person name="Mortensen U.H."/>
            <person name="De vries R.P."/>
            <person name="Baker S.E."/>
            <person name="Andersen M.R."/>
        </authorList>
    </citation>
    <scope>NUCLEOTIDE SEQUENCE [LARGE SCALE GENOMIC DNA]</scope>
    <source>
        <strain evidence="3 4">CBS 600.67</strain>
    </source>
</reference>
<evidence type="ECO:0000256" key="1">
    <source>
        <dbReference type="SAM" id="MobiDB-lite"/>
    </source>
</evidence>